<evidence type="ECO:0000259" key="1">
    <source>
        <dbReference type="Pfam" id="PF12697"/>
    </source>
</evidence>
<keyword evidence="3" id="KW-1185">Reference proteome</keyword>
<dbReference type="RefSeq" id="WP_196197189.1">
    <property type="nucleotide sequence ID" value="NZ_JADPRT010000014.1"/>
</dbReference>
<dbReference type="GO" id="GO:0016787">
    <property type="term" value="F:hydrolase activity"/>
    <property type="evidence" value="ECO:0007669"/>
    <property type="project" value="UniProtKB-KW"/>
</dbReference>
<dbReference type="InterPro" id="IPR029058">
    <property type="entry name" value="AB_hydrolase_fold"/>
</dbReference>
<dbReference type="Proteomes" id="UP000657385">
    <property type="component" value="Unassembled WGS sequence"/>
</dbReference>
<protein>
    <submittedName>
        <fullName evidence="2">Alpha/beta hydrolase</fullName>
    </submittedName>
</protein>
<evidence type="ECO:0000313" key="3">
    <source>
        <dbReference type="Proteomes" id="UP000657385"/>
    </source>
</evidence>
<evidence type="ECO:0000313" key="2">
    <source>
        <dbReference type="EMBL" id="MBF9072022.1"/>
    </source>
</evidence>
<keyword evidence="2" id="KW-0378">Hydrolase</keyword>
<dbReference type="InterPro" id="IPR000073">
    <property type="entry name" value="AB_hydrolase_1"/>
</dbReference>
<gene>
    <name evidence="2" type="ORF">I2501_28755</name>
</gene>
<dbReference type="Gene3D" id="3.40.50.1820">
    <property type="entry name" value="alpha/beta hydrolase"/>
    <property type="match status" value="1"/>
</dbReference>
<dbReference type="PANTHER" id="PTHR43798">
    <property type="entry name" value="MONOACYLGLYCEROL LIPASE"/>
    <property type="match status" value="1"/>
</dbReference>
<dbReference type="Pfam" id="PF12697">
    <property type="entry name" value="Abhydrolase_6"/>
    <property type="match status" value="1"/>
</dbReference>
<dbReference type="AlphaFoldDB" id="A0A931B9I8"/>
<feature type="domain" description="AB hydrolase-1" evidence="1">
    <location>
        <begin position="36"/>
        <end position="256"/>
    </location>
</feature>
<dbReference type="EMBL" id="JADPRT010000014">
    <property type="protein sequence ID" value="MBF9072022.1"/>
    <property type="molecule type" value="Genomic_DNA"/>
</dbReference>
<dbReference type="InterPro" id="IPR050266">
    <property type="entry name" value="AB_hydrolase_sf"/>
</dbReference>
<sequence length="273" mass="28075">MTTPDPSFLTSSSTSFFTAPDGQRLAYREVGAGRPVVLLHGMSADAGMWSRTGIVGALVERGRRVIMPDFRGHGDSAKPQDAAGYPSDVLTSDALALVEHLKLDANDADGADGGAGGYDLGGYSLGARIAVRMLVRGATPGRVVIGGQGMREVNGTGGGAGAWLKRLFAGAAAGTWEPGSKEAQAVAAMRERGVDPVATLHVLDSIATSTEEQVAAIRVPALVVVGSEDERVVSARELVAVLPGSRLVEVPGDHGSAAVAPELTDAFVEFLSE</sequence>
<accession>A0A931B9I8</accession>
<comment type="caution">
    <text evidence="2">The sequence shown here is derived from an EMBL/GenBank/DDBJ whole genome shotgun (WGS) entry which is preliminary data.</text>
</comment>
<name>A0A931B9I8_9ACTN</name>
<dbReference type="SUPFAM" id="SSF53474">
    <property type="entry name" value="alpha/beta-Hydrolases"/>
    <property type="match status" value="1"/>
</dbReference>
<reference evidence="2" key="1">
    <citation type="submission" date="2020-11" db="EMBL/GenBank/DDBJ databases">
        <title>Isolation and identification of active actinomycetes.</title>
        <authorList>
            <person name="Yu B."/>
        </authorList>
    </citation>
    <scope>NUCLEOTIDE SEQUENCE</scope>
    <source>
        <strain evidence="2">NEAU-YB345</strain>
    </source>
</reference>
<proteinExistence type="predicted"/>
<organism evidence="2 3">
    <name type="scientific">Streptacidiphilus fuscans</name>
    <dbReference type="NCBI Taxonomy" id="2789292"/>
    <lineage>
        <taxon>Bacteria</taxon>
        <taxon>Bacillati</taxon>
        <taxon>Actinomycetota</taxon>
        <taxon>Actinomycetes</taxon>
        <taxon>Kitasatosporales</taxon>
        <taxon>Streptomycetaceae</taxon>
        <taxon>Streptacidiphilus</taxon>
    </lineage>
</organism>